<organism evidence="2">
    <name type="scientific">Streptomyces sp. R44</name>
    <dbReference type="NCBI Taxonomy" id="3238633"/>
    <lineage>
        <taxon>Bacteria</taxon>
        <taxon>Bacillati</taxon>
        <taxon>Actinomycetota</taxon>
        <taxon>Actinomycetes</taxon>
        <taxon>Kitasatosporales</taxon>
        <taxon>Streptomycetaceae</taxon>
        <taxon>Streptomyces</taxon>
    </lineage>
</organism>
<keyword evidence="1" id="KW-1133">Transmembrane helix</keyword>
<keyword evidence="1" id="KW-0472">Membrane</keyword>
<dbReference type="RefSeq" id="WP_369148924.1">
    <property type="nucleotide sequence ID" value="NZ_CP163444.1"/>
</dbReference>
<keyword evidence="1" id="KW-0812">Transmembrane</keyword>
<name>A0AB39TCM7_9ACTN</name>
<evidence type="ECO:0000313" key="2">
    <source>
        <dbReference type="EMBL" id="XDQ76328.1"/>
    </source>
</evidence>
<dbReference type="AlphaFoldDB" id="A0AB39TCM7"/>
<feature type="transmembrane region" description="Helical" evidence="1">
    <location>
        <begin position="12"/>
        <end position="35"/>
    </location>
</feature>
<proteinExistence type="predicted"/>
<accession>A0AB39TCM7</accession>
<sequence>MREIEAEALFDMAGFSVFRFVGLTGALAGVCTALTERRTGM</sequence>
<reference evidence="2" key="1">
    <citation type="submission" date="2024-07" db="EMBL/GenBank/DDBJ databases">
        <authorList>
            <person name="Yu S.T."/>
        </authorList>
    </citation>
    <scope>NUCLEOTIDE SEQUENCE</scope>
    <source>
        <strain evidence="2">R44</strain>
    </source>
</reference>
<evidence type="ECO:0000256" key="1">
    <source>
        <dbReference type="SAM" id="Phobius"/>
    </source>
</evidence>
<dbReference type="EMBL" id="CP163444">
    <property type="protein sequence ID" value="XDQ76328.1"/>
    <property type="molecule type" value="Genomic_DNA"/>
</dbReference>
<gene>
    <name evidence="2" type="ORF">AB5J54_40010</name>
</gene>
<protein>
    <submittedName>
        <fullName evidence="2">Uncharacterized protein</fullName>
    </submittedName>
</protein>